<dbReference type="EMBL" id="MFPX01000002">
    <property type="protein sequence ID" value="OGH67389.1"/>
    <property type="molecule type" value="Genomic_DNA"/>
</dbReference>
<evidence type="ECO:0000313" key="1">
    <source>
        <dbReference type="EMBL" id="OGH67389.1"/>
    </source>
</evidence>
<accession>A0A1F6M712</accession>
<name>A0A1F6M712_9BACT</name>
<dbReference type="STRING" id="1798676.A3B90_01865"/>
<dbReference type="Proteomes" id="UP000178742">
    <property type="component" value="Unassembled WGS sequence"/>
</dbReference>
<organism evidence="1 2">
    <name type="scientific">Candidatus Magasanikbacteria bacterium RIFCSPHIGHO2_02_FULL_41_13</name>
    <dbReference type="NCBI Taxonomy" id="1798676"/>
    <lineage>
        <taxon>Bacteria</taxon>
        <taxon>Candidatus Magasanikiibacteriota</taxon>
    </lineage>
</organism>
<reference evidence="1 2" key="1">
    <citation type="journal article" date="2016" name="Nat. Commun.">
        <title>Thousands of microbial genomes shed light on interconnected biogeochemical processes in an aquifer system.</title>
        <authorList>
            <person name="Anantharaman K."/>
            <person name="Brown C.T."/>
            <person name="Hug L.A."/>
            <person name="Sharon I."/>
            <person name="Castelle C.J."/>
            <person name="Probst A.J."/>
            <person name="Thomas B.C."/>
            <person name="Singh A."/>
            <person name="Wilkins M.J."/>
            <person name="Karaoz U."/>
            <person name="Brodie E.L."/>
            <person name="Williams K.H."/>
            <person name="Hubbard S.S."/>
            <person name="Banfield J.F."/>
        </authorList>
    </citation>
    <scope>NUCLEOTIDE SEQUENCE [LARGE SCALE GENOMIC DNA]</scope>
</reference>
<protein>
    <submittedName>
        <fullName evidence="1">Uncharacterized protein</fullName>
    </submittedName>
</protein>
<comment type="caution">
    <text evidence="1">The sequence shown here is derived from an EMBL/GenBank/DDBJ whole genome shotgun (WGS) entry which is preliminary data.</text>
</comment>
<evidence type="ECO:0000313" key="2">
    <source>
        <dbReference type="Proteomes" id="UP000178742"/>
    </source>
</evidence>
<sequence length="109" mass="12665">MELGQFDFLQTYIERLLDDNDFLNLSEETRAQFIPQFEAEAQRRIGLALLPHLDENAANQLGRLIDDPMVSPEKLRAFWVDAVPEFESIVEETLRDFAIEFRQVIANIP</sequence>
<gene>
    <name evidence="1" type="ORF">A3B90_01865</name>
</gene>
<proteinExistence type="predicted"/>
<dbReference type="AlphaFoldDB" id="A0A1F6M712"/>